<name>A0ABR7KA20_9FIRM</name>
<sequence>MGNKAALLLMSHGDFATEIIKSAELIIGKQDNYATLGVHIDDQIDDLKEQMFKKIEGLDTSAGLVVFTDIVGGSPMNLALNLLSMENVVVCSGLNLPMLLECAFNRDKSVDQIEQVLKAAYKNGMTILDNSSFNQEEDEDDCIL</sequence>
<reference evidence="9 10" key="1">
    <citation type="submission" date="2020-08" db="EMBL/GenBank/DDBJ databases">
        <authorList>
            <person name="Liu C."/>
            <person name="Sun Q."/>
        </authorList>
    </citation>
    <scope>NUCLEOTIDE SEQUENCE [LARGE SCALE GENOMIC DNA]</scope>
    <source>
        <strain evidence="9 10">NSJ-22</strain>
    </source>
</reference>
<organism evidence="9 10">
    <name type="scientific">Catenibacterium faecis</name>
    <dbReference type="NCBI Taxonomy" id="2764323"/>
    <lineage>
        <taxon>Bacteria</taxon>
        <taxon>Bacillati</taxon>
        <taxon>Bacillota</taxon>
        <taxon>Erysipelotrichia</taxon>
        <taxon>Erysipelotrichales</taxon>
        <taxon>Coprobacillaceae</taxon>
        <taxon>Catenibacterium</taxon>
    </lineage>
</organism>
<dbReference type="PROSITE" id="PS51096">
    <property type="entry name" value="PTS_EIIA_TYPE_4"/>
    <property type="match status" value="1"/>
</dbReference>
<protein>
    <submittedName>
        <fullName evidence="9">PTS sugar transporter subunit IIA</fullName>
    </submittedName>
</protein>
<keyword evidence="10" id="KW-1185">Reference proteome</keyword>
<feature type="domain" description="PTS EIIA type-4" evidence="8">
    <location>
        <begin position="4"/>
        <end position="125"/>
    </location>
</feature>
<dbReference type="InterPro" id="IPR033887">
    <property type="entry name" value="PTS_IIA_man"/>
</dbReference>
<evidence type="ECO:0000256" key="4">
    <source>
        <dbReference type="ARBA" id="ARBA00022597"/>
    </source>
</evidence>
<proteinExistence type="predicted"/>
<evidence type="ECO:0000313" key="9">
    <source>
        <dbReference type="EMBL" id="MBC6009563.1"/>
    </source>
</evidence>
<dbReference type="Gene3D" id="3.40.50.510">
    <property type="entry name" value="Phosphotransferase system, mannose-type IIA component"/>
    <property type="match status" value="1"/>
</dbReference>
<comment type="subcellular location">
    <subcellularLocation>
        <location evidence="1">Cytoplasm</location>
    </subcellularLocation>
</comment>
<evidence type="ECO:0000313" key="10">
    <source>
        <dbReference type="Proteomes" id="UP000603474"/>
    </source>
</evidence>
<evidence type="ECO:0000256" key="7">
    <source>
        <dbReference type="ARBA" id="ARBA00022777"/>
    </source>
</evidence>
<dbReference type="PANTHER" id="PTHR33799:SF1">
    <property type="entry name" value="PTS SYSTEM MANNOSE-SPECIFIC EIIAB COMPONENT-RELATED"/>
    <property type="match status" value="1"/>
</dbReference>
<dbReference type="EMBL" id="JACRWG010000013">
    <property type="protein sequence ID" value="MBC6009563.1"/>
    <property type="molecule type" value="Genomic_DNA"/>
</dbReference>
<keyword evidence="4 9" id="KW-0762">Sugar transport</keyword>
<keyword evidence="7" id="KW-0418">Kinase</keyword>
<keyword evidence="5" id="KW-0808">Transferase</keyword>
<keyword evidence="3" id="KW-0963">Cytoplasm</keyword>
<evidence type="ECO:0000256" key="2">
    <source>
        <dbReference type="ARBA" id="ARBA00022448"/>
    </source>
</evidence>
<dbReference type="PANTHER" id="PTHR33799">
    <property type="entry name" value="PTS PERMEASE-RELATED-RELATED"/>
    <property type="match status" value="1"/>
</dbReference>
<keyword evidence="6" id="KW-0598">Phosphotransferase system</keyword>
<evidence type="ECO:0000259" key="8">
    <source>
        <dbReference type="PROSITE" id="PS51096"/>
    </source>
</evidence>
<evidence type="ECO:0000256" key="1">
    <source>
        <dbReference type="ARBA" id="ARBA00004496"/>
    </source>
</evidence>
<dbReference type="RefSeq" id="WP_187012039.1">
    <property type="nucleotide sequence ID" value="NZ_JACRWG010000013.1"/>
</dbReference>
<dbReference type="Proteomes" id="UP000603474">
    <property type="component" value="Unassembled WGS sequence"/>
</dbReference>
<gene>
    <name evidence="9" type="ORF">H8909_04755</name>
</gene>
<comment type="caution">
    <text evidence="9">The sequence shown here is derived from an EMBL/GenBank/DDBJ whole genome shotgun (WGS) entry which is preliminary data.</text>
</comment>
<dbReference type="CDD" id="cd00006">
    <property type="entry name" value="PTS_IIA_man"/>
    <property type="match status" value="1"/>
</dbReference>
<evidence type="ECO:0000256" key="5">
    <source>
        <dbReference type="ARBA" id="ARBA00022679"/>
    </source>
</evidence>
<dbReference type="InterPro" id="IPR036662">
    <property type="entry name" value="PTS_EIIA_man-typ_sf"/>
</dbReference>
<evidence type="ECO:0000256" key="6">
    <source>
        <dbReference type="ARBA" id="ARBA00022683"/>
    </source>
</evidence>
<evidence type="ECO:0000256" key="3">
    <source>
        <dbReference type="ARBA" id="ARBA00022490"/>
    </source>
</evidence>
<dbReference type="Pfam" id="PF03610">
    <property type="entry name" value="EIIA-man"/>
    <property type="match status" value="1"/>
</dbReference>
<accession>A0ABR7KA20</accession>
<dbReference type="InterPro" id="IPR004701">
    <property type="entry name" value="PTS_EIIA_man-typ"/>
</dbReference>
<dbReference type="SUPFAM" id="SSF53062">
    <property type="entry name" value="PTS system fructose IIA component-like"/>
    <property type="match status" value="1"/>
</dbReference>
<dbReference type="InterPro" id="IPR051471">
    <property type="entry name" value="Bacterial_PTS_sugar_comp"/>
</dbReference>
<keyword evidence="2" id="KW-0813">Transport</keyword>